<keyword evidence="1" id="KW-0001">2Fe-2S</keyword>
<evidence type="ECO:0000256" key="3">
    <source>
        <dbReference type="ARBA" id="ARBA00023004"/>
    </source>
</evidence>
<evidence type="ECO:0000256" key="2">
    <source>
        <dbReference type="ARBA" id="ARBA00022723"/>
    </source>
</evidence>
<dbReference type="RefSeq" id="XP_067821341.1">
    <property type="nucleotide sequence ID" value="XM_067963326.1"/>
</dbReference>
<dbReference type="EMBL" id="SHOA02000015">
    <property type="protein sequence ID" value="TDH71842.1"/>
    <property type="molecule type" value="Genomic_DNA"/>
</dbReference>
<evidence type="ECO:0000256" key="1">
    <source>
        <dbReference type="ARBA" id="ARBA00022714"/>
    </source>
</evidence>
<keyword evidence="4" id="KW-0411">Iron-sulfur</keyword>
<dbReference type="Gene3D" id="2.102.10.10">
    <property type="entry name" value="Rieske [2Fe-2S] iron-sulphur domain"/>
    <property type="match status" value="1"/>
</dbReference>
<dbReference type="PROSITE" id="PS51296">
    <property type="entry name" value="RIESKE"/>
    <property type="match status" value="1"/>
</dbReference>
<keyword evidence="3" id="KW-0408">Iron</keyword>
<keyword evidence="2" id="KW-0479">Metal-binding</keyword>
<dbReference type="AlphaFoldDB" id="A0A976IHE0"/>
<dbReference type="KEGG" id="blac:94348997"/>
<evidence type="ECO:0000256" key="4">
    <source>
        <dbReference type="ARBA" id="ARBA00023014"/>
    </source>
</evidence>
<dbReference type="PANTHER" id="PTHR40261">
    <property type="match status" value="1"/>
</dbReference>
<reference evidence="6 7" key="1">
    <citation type="journal article" date="2021" name="Genome Biol.">
        <title>AFLAP: assembly-free linkage analysis pipeline using k-mers from genome sequencing data.</title>
        <authorList>
            <person name="Fletcher K."/>
            <person name="Zhang L."/>
            <person name="Gil J."/>
            <person name="Han R."/>
            <person name="Cavanaugh K."/>
            <person name="Michelmore R."/>
        </authorList>
    </citation>
    <scope>NUCLEOTIDE SEQUENCE [LARGE SCALE GENOMIC DNA]</scope>
    <source>
        <strain evidence="6 7">SF5</strain>
    </source>
</reference>
<dbReference type="GeneID" id="94348997"/>
<evidence type="ECO:0000313" key="7">
    <source>
        <dbReference type="Proteomes" id="UP000294530"/>
    </source>
</evidence>
<comment type="caution">
    <text evidence="6">The sequence shown here is derived from an EMBL/GenBank/DDBJ whole genome shotgun (WGS) entry which is preliminary data.</text>
</comment>
<dbReference type="GO" id="GO:0051537">
    <property type="term" value="F:2 iron, 2 sulfur cluster binding"/>
    <property type="evidence" value="ECO:0007669"/>
    <property type="project" value="UniProtKB-KW"/>
</dbReference>
<proteinExistence type="predicted"/>
<protein>
    <recommendedName>
        <fullName evidence="5">Rieske domain-containing protein</fullName>
    </recommendedName>
</protein>
<sequence>MFVRAFSTGRRVLCSLQKLKNLQGKGIKFPLQPIEEFNRYCANANAKPRRPLDRLATGFVFYHETMQQPRAFVNRCPHALLELDFDDSDFFCEGFIHCKAHAAFFDPDTGICLQGPVSTRKELRGLEELEVEVDEENVVLLSERRKAKVSTMPTSNSQQLEDYKRMRKQDLSEALAKRSDTLELIELQHRLHEKTMARLKQYERMEQAMHKPKK</sequence>
<keyword evidence="7" id="KW-1185">Reference proteome</keyword>
<dbReference type="GO" id="GO:0046872">
    <property type="term" value="F:metal ion binding"/>
    <property type="evidence" value="ECO:0007669"/>
    <property type="project" value="UniProtKB-KW"/>
</dbReference>
<accession>A0A976IHE0</accession>
<gene>
    <name evidence="6" type="ORF">CCR75_005244</name>
</gene>
<dbReference type="PANTHER" id="PTHR40261:SF1">
    <property type="entry name" value="RIESKE DOMAIN-CONTAINING PROTEIN"/>
    <property type="match status" value="1"/>
</dbReference>
<dbReference type="OrthoDB" id="68627at2759"/>
<dbReference type="Pfam" id="PF00355">
    <property type="entry name" value="Rieske"/>
    <property type="match status" value="1"/>
</dbReference>
<feature type="domain" description="Rieske" evidence="5">
    <location>
        <begin position="39"/>
        <end position="140"/>
    </location>
</feature>
<dbReference type="InterPro" id="IPR017941">
    <property type="entry name" value="Rieske_2Fe-2S"/>
</dbReference>
<dbReference type="InterPro" id="IPR036922">
    <property type="entry name" value="Rieske_2Fe-2S_sf"/>
</dbReference>
<evidence type="ECO:0000313" key="6">
    <source>
        <dbReference type="EMBL" id="TDH71842.1"/>
    </source>
</evidence>
<organism evidence="6 7">
    <name type="scientific">Bremia lactucae</name>
    <name type="common">Lettuce downy mildew</name>
    <dbReference type="NCBI Taxonomy" id="4779"/>
    <lineage>
        <taxon>Eukaryota</taxon>
        <taxon>Sar</taxon>
        <taxon>Stramenopiles</taxon>
        <taxon>Oomycota</taxon>
        <taxon>Peronosporomycetes</taxon>
        <taxon>Peronosporales</taxon>
        <taxon>Peronosporaceae</taxon>
        <taxon>Bremia</taxon>
    </lineage>
</organism>
<dbReference type="SUPFAM" id="SSF50022">
    <property type="entry name" value="ISP domain"/>
    <property type="match status" value="1"/>
</dbReference>
<dbReference type="Proteomes" id="UP000294530">
    <property type="component" value="Unassembled WGS sequence"/>
</dbReference>
<evidence type="ECO:0000259" key="5">
    <source>
        <dbReference type="PROSITE" id="PS51296"/>
    </source>
</evidence>
<name>A0A976IHE0_BRELC</name>